<dbReference type="Proteomes" id="UP000265520">
    <property type="component" value="Unassembled WGS sequence"/>
</dbReference>
<reference evidence="1 2" key="1">
    <citation type="journal article" date="2018" name="Front. Plant Sci.">
        <title>Red Clover (Trifolium pratense) and Zigzag Clover (T. medium) - A Picture of Genomic Similarities and Differences.</title>
        <authorList>
            <person name="Dluhosova J."/>
            <person name="Istvanek J."/>
            <person name="Nedelnik J."/>
            <person name="Repkova J."/>
        </authorList>
    </citation>
    <scope>NUCLEOTIDE SEQUENCE [LARGE SCALE GENOMIC DNA]</scope>
    <source>
        <strain evidence="2">cv. 10/8</strain>
        <tissue evidence="1">Leaf</tissue>
    </source>
</reference>
<sequence length="79" mass="9230">RGSAKNAKVRKGFLMIWHATLWSIWKARNGSIFANGSFVPKDIVDEIKVLSWKWSLARLKVSPCMFYEWTWDPGDCLQR</sequence>
<keyword evidence="2" id="KW-1185">Reference proteome</keyword>
<evidence type="ECO:0000313" key="2">
    <source>
        <dbReference type="Proteomes" id="UP000265520"/>
    </source>
</evidence>
<proteinExistence type="predicted"/>
<name>A0A392R256_9FABA</name>
<protein>
    <submittedName>
        <fullName evidence="1">Pantothenate synthetase</fullName>
    </submittedName>
</protein>
<evidence type="ECO:0000313" key="1">
    <source>
        <dbReference type="EMBL" id="MCI29916.1"/>
    </source>
</evidence>
<accession>A0A392R256</accession>
<dbReference type="EMBL" id="LXQA010175810">
    <property type="protein sequence ID" value="MCI29916.1"/>
    <property type="molecule type" value="Genomic_DNA"/>
</dbReference>
<organism evidence="1 2">
    <name type="scientific">Trifolium medium</name>
    <dbReference type="NCBI Taxonomy" id="97028"/>
    <lineage>
        <taxon>Eukaryota</taxon>
        <taxon>Viridiplantae</taxon>
        <taxon>Streptophyta</taxon>
        <taxon>Embryophyta</taxon>
        <taxon>Tracheophyta</taxon>
        <taxon>Spermatophyta</taxon>
        <taxon>Magnoliopsida</taxon>
        <taxon>eudicotyledons</taxon>
        <taxon>Gunneridae</taxon>
        <taxon>Pentapetalae</taxon>
        <taxon>rosids</taxon>
        <taxon>fabids</taxon>
        <taxon>Fabales</taxon>
        <taxon>Fabaceae</taxon>
        <taxon>Papilionoideae</taxon>
        <taxon>50 kb inversion clade</taxon>
        <taxon>NPAAA clade</taxon>
        <taxon>Hologalegina</taxon>
        <taxon>IRL clade</taxon>
        <taxon>Trifolieae</taxon>
        <taxon>Trifolium</taxon>
    </lineage>
</organism>
<comment type="caution">
    <text evidence="1">The sequence shown here is derived from an EMBL/GenBank/DDBJ whole genome shotgun (WGS) entry which is preliminary data.</text>
</comment>
<dbReference type="AlphaFoldDB" id="A0A392R256"/>
<feature type="non-terminal residue" evidence="1">
    <location>
        <position position="1"/>
    </location>
</feature>